<dbReference type="GO" id="GO:0004252">
    <property type="term" value="F:serine-type endopeptidase activity"/>
    <property type="evidence" value="ECO:0007669"/>
    <property type="project" value="UniProtKB-EC"/>
</dbReference>
<dbReference type="PANTHER" id="PTHR33516">
    <property type="entry name" value="LEXA REPRESSOR"/>
    <property type="match status" value="1"/>
</dbReference>
<dbReference type="InterPro" id="IPR043502">
    <property type="entry name" value="DNA/RNA_pol_sf"/>
</dbReference>
<accession>A0A5E6S6J8</accession>
<dbReference type="AlphaFoldDB" id="A0A5E6S6J8"/>
<dbReference type="SUPFAM" id="SSF51306">
    <property type="entry name" value="LexA/Signal peptidase"/>
    <property type="match status" value="1"/>
</dbReference>
<dbReference type="CDD" id="cd06529">
    <property type="entry name" value="S24_LexA-like"/>
    <property type="match status" value="1"/>
</dbReference>
<dbReference type="GO" id="GO:0006281">
    <property type="term" value="P:DNA repair"/>
    <property type="evidence" value="ECO:0007669"/>
    <property type="project" value="InterPro"/>
</dbReference>
<evidence type="ECO:0000259" key="1">
    <source>
        <dbReference type="PROSITE" id="PS50173"/>
    </source>
</evidence>
<organism evidence="2 3">
    <name type="scientific">Pseudomonas fluorescens</name>
    <dbReference type="NCBI Taxonomy" id="294"/>
    <lineage>
        <taxon>Bacteria</taxon>
        <taxon>Pseudomonadati</taxon>
        <taxon>Pseudomonadota</taxon>
        <taxon>Gammaproteobacteria</taxon>
        <taxon>Pseudomonadales</taxon>
        <taxon>Pseudomonadaceae</taxon>
        <taxon>Pseudomonas</taxon>
    </lineage>
</organism>
<dbReference type="Gene3D" id="3.40.1170.60">
    <property type="match status" value="1"/>
</dbReference>
<gene>
    <name evidence="2" type="primary">lexA_3</name>
    <name evidence="2" type="ORF">PS673_02060</name>
</gene>
<dbReference type="SUPFAM" id="SSF56672">
    <property type="entry name" value="DNA/RNA polymerases"/>
    <property type="match status" value="1"/>
</dbReference>
<proteinExistence type="predicted"/>
<dbReference type="PROSITE" id="PS50173">
    <property type="entry name" value="UMUC"/>
    <property type="match status" value="1"/>
</dbReference>
<dbReference type="InterPro" id="IPR001126">
    <property type="entry name" value="UmuC"/>
</dbReference>
<sequence>MEGTGIFDGDMAVVDRSITAEHGHIVIAAVNCEPVCKRLCKRGSDIILMSENVGYPPRYILEGDELIIWGGHSVCVPMIRKPDPVFALIDCNSFYASCERVFRPDLAKTPIVVLSNNDGCVIARSADSKPFVKMGEPYFQIKHKLKQHGIVAFSSNYALLAT</sequence>
<reference evidence="2 3" key="1">
    <citation type="submission" date="2019-09" db="EMBL/GenBank/DDBJ databases">
        <authorList>
            <person name="Chandra G."/>
            <person name="Truman W A."/>
        </authorList>
    </citation>
    <scope>NUCLEOTIDE SEQUENCE [LARGE SCALE GENOMIC DNA]</scope>
    <source>
        <strain evidence="2">PS673</strain>
    </source>
</reference>
<dbReference type="InterPro" id="IPR050077">
    <property type="entry name" value="LexA_repressor"/>
</dbReference>
<dbReference type="PANTHER" id="PTHR33516:SF2">
    <property type="entry name" value="LEXA REPRESSOR-RELATED"/>
    <property type="match status" value="1"/>
</dbReference>
<evidence type="ECO:0000313" key="2">
    <source>
        <dbReference type="EMBL" id="VVM76694.1"/>
    </source>
</evidence>
<dbReference type="InterPro" id="IPR015927">
    <property type="entry name" value="Peptidase_S24_S26A/B/C"/>
</dbReference>
<dbReference type="InterPro" id="IPR036286">
    <property type="entry name" value="LexA/Signal_pep-like_sf"/>
</dbReference>
<dbReference type="EC" id="3.4.21.88" evidence="2"/>
<dbReference type="Pfam" id="PF00717">
    <property type="entry name" value="Peptidase_S24"/>
    <property type="match status" value="1"/>
</dbReference>
<protein>
    <submittedName>
        <fullName evidence="2">LexA repressor</fullName>
        <ecNumber evidence="2">3.4.21.88</ecNumber>
    </submittedName>
</protein>
<name>A0A5E6S6J8_PSEFL</name>
<feature type="domain" description="UmuC" evidence="1">
    <location>
        <begin position="86"/>
        <end position="162"/>
    </location>
</feature>
<dbReference type="Proteomes" id="UP000344274">
    <property type="component" value="Unassembled WGS sequence"/>
</dbReference>
<evidence type="ECO:0000313" key="3">
    <source>
        <dbReference type="Proteomes" id="UP000344274"/>
    </source>
</evidence>
<dbReference type="Pfam" id="PF00817">
    <property type="entry name" value="IMS"/>
    <property type="match status" value="1"/>
</dbReference>
<dbReference type="InterPro" id="IPR039418">
    <property type="entry name" value="LexA-like"/>
</dbReference>
<dbReference type="EMBL" id="CABVHB010000012">
    <property type="protein sequence ID" value="VVM76694.1"/>
    <property type="molecule type" value="Genomic_DNA"/>
</dbReference>
<keyword evidence="2" id="KW-0378">Hydrolase</keyword>
<dbReference type="Gene3D" id="2.10.109.10">
    <property type="entry name" value="Umud Fragment, subunit A"/>
    <property type="match status" value="1"/>
</dbReference>